<keyword evidence="1" id="KW-0812">Transmembrane</keyword>
<feature type="transmembrane region" description="Helical" evidence="1">
    <location>
        <begin position="82"/>
        <end position="103"/>
    </location>
</feature>
<dbReference type="AlphaFoldDB" id="A0A2M7TDI3"/>
<evidence type="ECO:0000313" key="2">
    <source>
        <dbReference type="EMBL" id="PIZ43532.1"/>
    </source>
</evidence>
<organism evidence="2 3">
    <name type="scientific">candidate division WWE3 bacterium CG_4_10_14_0_2_um_filter_42_7</name>
    <dbReference type="NCBI Taxonomy" id="1975073"/>
    <lineage>
        <taxon>Bacteria</taxon>
        <taxon>Katanobacteria</taxon>
    </lineage>
</organism>
<dbReference type="EMBL" id="PFNK01000036">
    <property type="protein sequence ID" value="PIZ43532.1"/>
    <property type="molecule type" value="Genomic_DNA"/>
</dbReference>
<protein>
    <submittedName>
        <fullName evidence="2">Uncharacterized protein</fullName>
    </submittedName>
</protein>
<evidence type="ECO:0000313" key="3">
    <source>
        <dbReference type="Proteomes" id="UP000229915"/>
    </source>
</evidence>
<feature type="transmembrane region" description="Helical" evidence="1">
    <location>
        <begin position="21"/>
        <end position="41"/>
    </location>
</feature>
<keyword evidence="1" id="KW-0472">Membrane</keyword>
<feature type="transmembrane region" description="Helical" evidence="1">
    <location>
        <begin position="47"/>
        <end position="70"/>
    </location>
</feature>
<comment type="caution">
    <text evidence="2">The sequence shown here is derived from an EMBL/GenBank/DDBJ whole genome shotgun (WGS) entry which is preliminary data.</text>
</comment>
<accession>A0A2M7TDI3</accession>
<evidence type="ECO:0000256" key="1">
    <source>
        <dbReference type="SAM" id="Phobius"/>
    </source>
</evidence>
<dbReference type="Proteomes" id="UP000229915">
    <property type="component" value="Unassembled WGS sequence"/>
</dbReference>
<keyword evidence="1" id="KW-1133">Transmembrane helix</keyword>
<gene>
    <name evidence="2" type="ORF">COY33_01370</name>
</gene>
<name>A0A2M7TDI3_UNCKA</name>
<sequence length="115" mass="12207">MFKNLTNFGYQRNFKEAVGFYVAYLLFNAIIAAIVGATVSLTKTGSFFNFGISVGSTVAIINCFGLSLLISKEKGLLGNLGVIMLVILSGLLAMFAGGLGGLIPTTYLSTRPTKR</sequence>
<proteinExistence type="predicted"/>
<reference evidence="3" key="1">
    <citation type="submission" date="2017-09" db="EMBL/GenBank/DDBJ databases">
        <title>Depth-based differentiation of microbial function through sediment-hosted aquifers and enrichment of novel symbionts in the deep terrestrial subsurface.</title>
        <authorList>
            <person name="Probst A.J."/>
            <person name="Ladd B."/>
            <person name="Jarett J.K."/>
            <person name="Geller-Mcgrath D.E."/>
            <person name="Sieber C.M.K."/>
            <person name="Emerson J.B."/>
            <person name="Anantharaman K."/>
            <person name="Thomas B.C."/>
            <person name="Malmstrom R."/>
            <person name="Stieglmeier M."/>
            <person name="Klingl A."/>
            <person name="Woyke T."/>
            <person name="Ryan C.M."/>
            <person name="Banfield J.F."/>
        </authorList>
    </citation>
    <scope>NUCLEOTIDE SEQUENCE [LARGE SCALE GENOMIC DNA]</scope>
</reference>